<dbReference type="InterPro" id="IPR036390">
    <property type="entry name" value="WH_DNA-bd_sf"/>
</dbReference>
<dbReference type="AlphaFoldDB" id="A0A4P9VHW9"/>
<sequence length="83" mass="9374">MLLDLRNYIKQRGSVSLLELSQHFSTPADALRGMLQHWLRKGVIQITGNVGCQKGCCGCDPAQVEIYRWQGQDTNKIICCHID</sequence>
<feature type="domain" description="Transcriptional regulator HTH-type FeoC" evidence="1">
    <location>
        <begin position="1"/>
        <end position="68"/>
    </location>
</feature>
<organism evidence="2 3">
    <name type="scientific">Zooshikella ganghwensis</name>
    <dbReference type="NCBI Taxonomy" id="202772"/>
    <lineage>
        <taxon>Bacteria</taxon>
        <taxon>Pseudomonadati</taxon>
        <taxon>Pseudomonadota</taxon>
        <taxon>Gammaproteobacteria</taxon>
        <taxon>Oceanospirillales</taxon>
        <taxon>Zooshikellaceae</taxon>
        <taxon>Zooshikella</taxon>
    </lineage>
</organism>
<dbReference type="Gene3D" id="1.10.10.10">
    <property type="entry name" value="Winged helix-like DNA-binding domain superfamily/Winged helix DNA-binding domain"/>
    <property type="match status" value="1"/>
</dbReference>
<dbReference type="Proteomes" id="UP000257039">
    <property type="component" value="Unassembled WGS sequence"/>
</dbReference>
<accession>A0A4P9VHW9</accession>
<dbReference type="InterPro" id="IPR036388">
    <property type="entry name" value="WH-like_DNA-bd_sf"/>
</dbReference>
<dbReference type="RefSeq" id="WP_094786239.1">
    <property type="nucleotide sequence ID" value="NZ_NDXW01000001.1"/>
</dbReference>
<evidence type="ECO:0000259" key="1">
    <source>
        <dbReference type="Pfam" id="PF09012"/>
    </source>
</evidence>
<evidence type="ECO:0000313" key="3">
    <source>
        <dbReference type="Proteomes" id="UP000257039"/>
    </source>
</evidence>
<name>A0A4P9VHW9_9GAMM</name>
<reference evidence="2 3" key="1">
    <citation type="submission" date="2017-04" db="EMBL/GenBank/DDBJ databases">
        <title>Draft genome sequence of Zooshikella ganghwensis VG4 isolated from Red Sea sediments.</title>
        <authorList>
            <person name="Rehman Z."/>
            <person name="Alam I."/>
            <person name="Kamau A."/>
            <person name="Bajic V."/>
            <person name="Leiknes T."/>
        </authorList>
    </citation>
    <scope>NUCLEOTIDE SEQUENCE [LARGE SCALE GENOMIC DNA]</scope>
    <source>
        <strain evidence="2 3">VG4</strain>
    </source>
</reference>
<comment type="caution">
    <text evidence="2">The sequence shown here is derived from an EMBL/GenBank/DDBJ whole genome shotgun (WGS) entry which is preliminary data.</text>
</comment>
<dbReference type="InterPro" id="IPR015102">
    <property type="entry name" value="Tscrpt_reg_HTH_FeoC"/>
</dbReference>
<keyword evidence="3" id="KW-1185">Reference proteome</keyword>
<gene>
    <name evidence="2" type="ORF">B9G39_04595</name>
</gene>
<proteinExistence type="predicted"/>
<dbReference type="EMBL" id="NDXW01000001">
    <property type="protein sequence ID" value="RDH42788.1"/>
    <property type="molecule type" value="Genomic_DNA"/>
</dbReference>
<protein>
    <submittedName>
        <fullName evidence="2">Sugar metabolism transcriptional regulator</fullName>
    </submittedName>
</protein>
<dbReference type="SUPFAM" id="SSF46785">
    <property type="entry name" value="Winged helix' DNA-binding domain"/>
    <property type="match status" value="1"/>
</dbReference>
<evidence type="ECO:0000313" key="2">
    <source>
        <dbReference type="EMBL" id="RDH42788.1"/>
    </source>
</evidence>
<dbReference type="Pfam" id="PF09012">
    <property type="entry name" value="FeoC"/>
    <property type="match status" value="1"/>
</dbReference>